<protein>
    <submittedName>
        <fullName evidence="2">GNAT family N-acetyltransferase</fullName>
        <ecNumber evidence="2">2.3.1.-</ecNumber>
    </submittedName>
</protein>
<accession>A0AAF0CSY8</accession>
<keyword evidence="3" id="KW-1185">Reference proteome</keyword>
<dbReference type="Gene3D" id="3.40.630.30">
    <property type="match status" value="1"/>
</dbReference>
<dbReference type="EC" id="2.3.1.-" evidence="2"/>
<name>A0AAF0CSY8_9ENTE</name>
<feature type="domain" description="N-acetyltransferase" evidence="1">
    <location>
        <begin position="203"/>
        <end position="367"/>
    </location>
</feature>
<dbReference type="InterPro" id="IPR051531">
    <property type="entry name" value="N-acetyltransferase"/>
</dbReference>
<dbReference type="Gene3D" id="3.40.50.300">
    <property type="entry name" value="P-loop containing nucleotide triphosphate hydrolases"/>
    <property type="match status" value="1"/>
</dbReference>
<proteinExistence type="predicted"/>
<dbReference type="CDD" id="cd04301">
    <property type="entry name" value="NAT_SF"/>
    <property type="match status" value="1"/>
</dbReference>
<dbReference type="KEGG" id="vie:OL234_05285"/>
<keyword evidence="2" id="KW-0808">Transferase</keyword>
<evidence type="ECO:0000313" key="3">
    <source>
        <dbReference type="Proteomes" id="UP001179647"/>
    </source>
</evidence>
<evidence type="ECO:0000313" key="2">
    <source>
        <dbReference type="EMBL" id="WEG72399.1"/>
    </source>
</evidence>
<dbReference type="InterPro" id="IPR027417">
    <property type="entry name" value="P-loop_NTPase"/>
</dbReference>
<dbReference type="Pfam" id="PF13302">
    <property type="entry name" value="Acetyltransf_3"/>
    <property type="match status" value="1"/>
</dbReference>
<dbReference type="PROSITE" id="PS51186">
    <property type="entry name" value="GNAT"/>
    <property type="match status" value="1"/>
</dbReference>
<dbReference type="SUPFAM" id="SSF52540">
    <property type="entry name" value="P-loop containing nucleoside triphosphate hydrolases"/>
    <property type="match status" value="1"/>
</dbReference>
<dbReference type="PANTHER" id="PTHR43792">
    <property type="entry name" value="GNAT FAMILY, PUTATIVE (AFU_ORTHOLOGUE AFUA_3G00765)-RELATED-RELATED"/>
    <property type="match status" value="1"/>
</dbReference>
<dbReference type="AlphaFoldDB" id="A0AAF0CSY8"/>
<keyword evidence="2" id="KW-0012">Acyltransferase</keyword>
<dbReference type="SUPFAM" id="SSF55729">
    <property type="entry name" value="Acyl-CoA N-acyltransferases (Nat)"/>
    <property type="match status" value="1"/>
</dbReference>
<reference evidence="2" key="1">
    <citation type="submission" date="2022-10" db="EMBL/GenBank/DDBJ databases">
        <title>Vagococcus sp. isolated from poultry meat.</title>
        <authorList>
            <person name="Johansson P."/>
            <person name="Bjorkroth J."/>
        </authorList>
    </citation>
    <scope>NUCLEOTIDE SEQUENCE</scope>
    <source>
        <strain evidence="2">STAA11</strain>
    </source>
</reference>
<gene>
    <name evidence="2" type="ORF">OL234_05285</name>
</gene>
<dbReference type="EMBL" id="CP110232">
    <property type="protein sequence ID" value="WEG72399.1"/>
    <property type="molecule type" value="Genomic_DNA"/>
</dbReference>
<sequence length="367" mass="42109">MTTVIAISGLESSGKTALMVMLSKELGNTEIIHYSRYKSEIDYETYFDWLINQGDDSKVLADFIALRNEINNRLKADNVDYLLIDYPYGYTHKEVSKLLDYVFYLETSLDIVYARHLLTNYKETTTSDILTDARYYIDYAGDLLKLEQEKVKSSANLIVDGNKEMSVKLQVVTDYLIKQSLNNQEKIWQETARNLPTIQTERLLLRKFAYDDVEDILSYASNPLVTKNMDWNGHRNLKESKVYIRDSLTNPYVKEPFIWAIALKDSNRVIGAVSLTIDTTKKHGEIGYLLNPDYWHLGYASESVKQLLAFSFTNLGLTRLFGICLTDNLASANVMLNCGMAYEGTLRNFLEIDSNLRDVALYSRISK</sequence>
<dbReference type="GO" id="GO:0016747">
    <property type="term" value="F:acyltransferase activity, transferring groups other than amino-acyl groups"/>
    <property type="evidence" value="ECO:0007669"/>
    <property type="project" value="InterPro"/>
</dbReference>
<dbReference type="Proteomes" id="UP001179647">
    <property type="component" value="Chromosome"/>
</dbReference>
<dbReference type="InterPro" id="IPR016181">
    <property type="entry name" value="Acyl_CoA_acyltransferase"/>
</dbReference>
<dbReference type="RefSeq" id="WP_275468202.1">
    <property type="nucleotide sequence ID" value="NZ_CP110232.1"/>
</dbReference>
<evidence type="ECO:0000259" key="1">
    <source>
        <dbReference type="PROSITE" id="PS51186"/>
    </source>
</evidence>
<organism evidence="2 3">
    <name type="scientific">Vagococcus intermedius</name>
    <dbReference type="NCBI Taxonomy" id="2991418"/>
    <lineage>
        <taxon>Bacteria</taxon>
        <taxon>Bacillati</taxon>
        <taxon>Bacillota</taxon>
        <taxon>Bacilli</taxon>
        <taxon>Lactobacillales</taxon>
        <taxon>Enterococcaceae</taxon>
        <taxon>Vagococcus</taxon>
    </lineage>
</organism>
<dbReference type="InterPro" id="IPR000182">
    <property type="entry name" value="GNAT_dom"/>
</dbReference>